<organism evidence="8 9">
    <name type="scientific">candidate division TA06 bacterium 34_109</name>
    <dbReference type="NCBI Taxonomy" id="1635277"/>
    <lineage>
        <taxon>Bacteria</taxon>
        <taxon>Bacteria division TA06</taxon>
    </lineage>
</organism>
<feature type="domain" description="Cache" evidence="7">
    <location>
        <begin position="44"/>
        <end position="243"/>
    </location>
</feature>
<feature type="transmembrane region" description="Helical" evidence="6">
    <location>
        <begin position="12"/>
        <end position="40"/>
    </location>
</feature>
<keyword evidence="3 6" id="KW-0812">Transmembrane</keyword>
<sequence length="558" mass="65746">MANGNIKNLFKSFLIFVILSLILLSFVYLITNILLVKLVYQNHISYTKNLVKIAKNGINNYLEKMIEELSVYSKNRDIILLNEKGKFLIDSIQKVNSSRYSNVTRIDKSGKIVYTAPFNRDAIGKNVLYQEHNKKLFKNKTIVISKPFLAVQGYRAIAVASPVFRDENFDGGFTYLLPFLRIYEEFLSSVKPTKNSFLIVFNDDGKIVYSPDYFKEFDEISGVNRFFFVEDTSLVDSSENFSSLRISSLNSFGSFNKNEKFLLLKSFIEIYGQKWYIYCYSPESEVKSIFNSIFRWQTTFIIVIFIMIVIVAVFLVKYLQERVSEDIEIFREIFEEKKLTESEKDFYEKIVSGIIKTKDIFLFTIKKDGEIFFSNNRISYKKNFFDIVVEEKVNSVKDSINFVVENEVSKMVFIPIKMGKNIVNMLFNISSFNHRNNVFILIFGFEYNSMKDWKLSEDIFAELFSKWYDDERPLCVIDKNGNIVARNKTFEENFVERNIYEIFQEEKELKVKNIVNRVNFDLENITLETNIEGKNYKIIFSPFYNQLLKVDYIYVKFE</sequence>
<evidence type="ECO:0000256" key="1">
    <source>
        <dbReference type="ARBA" id="ARBA00004651"/>
    </source>
</evidence>
<dbReference type="GO" id="GO:0005886">
    <property type="term" value="C:plasma membrane"/>
    <property type="evidence" value="ECO:0007669"/>
    <property type="project" value="UniProtKB-SubCell"/>
</dbReference>
<keyword evidence="4 6" id="KW-1133">Transmembrane helix</keyword>
<evidence type="ECO:0000259" key="7">
    <source>
        <dbReference type="Pfam" id="PF02743"/>
    </source>
</evidence>
<feature type="transmembrane region" description="Helical" evidence="6">
    <location>
        <begin position="294"/>
        <end position="316"/>
    </location>
</feature>
<dbReference type="GO" id="GO:0016301">
    <property type="term" value="F:kinase activity"/>
    <property type="evidence" value="ECO:0007669"/>
    <property type="project" value="UniProtKB-KW"/>
</dbReference>
<evidence type="ECO:0000256" key="3">
    <source>
        <dbReference type="ARBA" id="ARBA00022692"/>
    </source>
</evidence>
<evidence type="ECO:0000256" key="5">
    <source>
        <dbReference type="ARBA" id="ARBA00023136"/>
    </source>
</evidence>
<keyword evidence="8" id="KW-0418">Kinase</keyword>
<evidence type="ECO:0000313" key="9">
    <source>
        <dbReference type="Proteomes" id="UP000053467"/>
    </source>
</evidence>
<dbReference type="Gene3D" id="3.30.450.20">
    <property type="entry name" value="PAS domain"/>
    <property type="match status" value="2"/>
</dbReference>
<reference evidence="9" key="1">
    <citation type="journal article" date="2015" name="MBio">
        <title>Genome-Resolved Metagenomic Analysis Reveals Roles for Candidate Phyla and Other Microbial Community Members in Biogeochemical Transformations in Oil Reservoirs.</title>
        <authorList>
            <person name="Hu P."/>
            <person name="Tom L."/>
            <person name="Singh A."/>
            <person name="Thomas B.C."/>
            <person name="Baker B.J."/>
            <person name="Piceno Y.M."/>
            <person name="Andersen G.L."/>
            <person name="Banfield J.F."/>
        </authorList>
    </citation>
    <scope>NUCLEOTIDE SEQUENCE [LARGE SCALE GENOMIC DNA]</scope>
</reference>
<keyword evidence="8" id="KW-0808">Transferase</keyword>
<dbReference type="EMBL" id="LGGX01000007">
    <property type="protein sequence ID" value="KUK87196.1"/>
    <property type="molecule type" value="Genomic_DNA"/>
</dbReference>
<dbReference type="Pfam" id="PF02743">
    <property type="entry name" value="dCache_1"/>
    <property type="match status" value="1"/>
</dbReference>
<keyword evidence="5 6" id="KW-0472">Membrane</keyword>
<comment type="subcellular location">
    <subcellularLocation>
        <location evidence="1">Cell membrane</location>
        <topology evidence="1">Multi-pass membrane protein</topology>
    </subcellularLocation>
</comment>
<keyword evidence="2" id="KW-1003">Cell membrane</keyword>
<dbReference type="AlphaFoldDB" id="A0A101I1R4"/>
<evidence type="ECO:0000256" key="2">
    <source>
        <dbReference type="ARBA" id="ARBA00022475"/>
    </source>
</evidence>
<gene>
    <name evidence="8" type="ORF">XE03_0992</name>
</gene>
<evidence type="ECO:0000313" key="8">
    <source>
        <dbReference type="EMBL" id="KUK87196.1"/>
    </source>
</evidence>
<evidence type="ECO:0000256" key="6">
    <source>
        <dbReference type="SAM" id="Phobius"/>
    </source>
</evidence>
<proteinExistence type="predicted"/>
<protein>
    <submittedName>
        <fullName evidence="8">Multi-sensor hybrid histidine kinase</fullName>
    </submittedName>
</protein>
<comment type="caution">
    <text evidence="8">The sequence shown here is derived from an EMBL/GenBank/DDBJ whole genome shotgun (WGS) entry which is preliminary data.</text>
</comment>
<name>A0A101I1R4_UNCT6</name>
<dbReference type="InterPro" id="IPR033479">
    <property type="entry name" value="dCache_1"/>
</dbReference>
<evidence type="ECO:0000256" key="4">
    <source>
        <dbReference type="ARBA" id="ARBA00022989"/>
    </source>
</evidence>
<dbReference type="Proteomes" id="UP000053467">
    <property type="component" value="Unassembled WGS sequence"/>
</dbReference>
<accession>A0A101I1R4</accession>